<reference evidence="12" key="1">
    <citation type="submission" date="2022-11" db="UniProtKB">
        <authorList>
            <consortium name="WormBaseParasite"/>
        </authorList>
    </citation>
    <scope>IDENTIFICATION</scope>
</reference>
<evidence type="ECO:0000256" key="5">
    <source>
        <dbReference type="ARBA" id="ARBA00023136"/>
    </source>
</evidence>
<comment type="similarity">
    <text evidence="2 10">Belongs to the ATG8 family.</text>
</comment>
<dbReference type="InterPro" id="IPR029071">
    <property type="entry name" value="Ubiquitin-like_domsf"/>
</dbReference>
<proteinExistence type="inferred from homology"/>
<feature type="lipid moiety-binding region" description="Phosphatidylserine amidated glycine; alternate" evidence="9">
    <location>
        <position position="135"/>
    </location>
</feature>
<dbReference type="InterPro" id="IPR004241">
    <property type="entry name" value="Atg8-like"/>
</dbReference>
<evidence type="ECO:0000256" key="7">
    <source>
        <dbReference type="ARBA" id="ARBA00023329"/>
    </source>
</evidence>
<keyword evidence="4 10" id="KW-0072">Autophagy</keyword>
<dbReference type="SUPFAM" id="SSF54236">
    <property type="entry name" value="Ubiquitin-like"/>
    <property type="match status" value="1"/>
</dbReference>
<dbReference type="GO" id="GO:0031410">
    <property type="term" value="C:cytoplasmic vesicle"/>
    <property type="evidence" value="ECO:0007669"/>
    <property type="project" value="UniProtKB-KW"/>
</dbReference>
<dbReference type="GO" id="GO:0005776">
    <property type="term" value="C:autophagosome"/>
    <property type="evidence" value="ECO:0007669"/>
    <property type="project" value="UniProtKB-SubCell"/>
</dbReference>
<keyword evidence="5" id="KW-0472">Membrane</keyword>
<dbReference type="FunFam" id="3.10.20.90:FF:000149">
    <property type="entry name" value="microtubule-associated proteins 1A/1B light chain 3C"/>
    <property type="match status" value="1"/>
</dbReference>
<name>A0A915HLL5_ROMCU</name>
<sequence>MVLFLRKRDSSEIGDKSAPYRTKKDIVSRQHDVEYAQINFPNKVPVIVEKHKKDKRLPCLDRCKFLSPPDLTLAQFLCIIRNRMQIPPSTSLFLFNEKEHTVCSLSSTVGTVYEKFKDKDDGFLYLTYAAQEAFG</sequence>
<protein>
    <submittedName>
        <fullName evidence="12">Autophagy-related protein</fullName>
    </submittedName>
</protein>
<evidence type="ECO:0000256" key="4">
    <source>
        <dbReference type="ARBA" id="ARBA00023006"/>
    </source>
</evidence>
<evidence type="ECO:0000313" key="12">
    <source>
        <dbReference type="WBParaSite" id="nRc.2.0.1.t02375-RA"/>
    </source>
</evidence>
<dbReference type="WBParaSite" id="nRc.2.0.1.t02375-RA">
    <property type="protein sequence ID" value="nRc.2.0.1.t02375-RA"/>
    <property type="gene ID" value="nRc.2.0.1.g02375"/>
</dbReference>
<evidence type="ECO:0000256" key="3">
    <source>
        <dbReference type="ARBA" id="ARBA00022490"/>
    </source>
</evidence>
<accession>A0A915HLL5</accession>
<dbReference type="Pfam" id="PF02991">
    <property type="entry name" value="ATG8"/>
    <property type="match status" value="1"/>
</dbReference>
<keyword evidence="6 9" id="KW-0449">Lipoprotein</keyword>
<comment type="subcellular location">
    <subcellularLocation>
        <location evidence="1">Cytoplasmic vesicle</location>
        <location evidence="1">Autophagosome</location>
    </subcellularLocation>
    <subcellularLocation>
        <location evidence="8">Endomembrane system</location>
        <topology evidence="8">Lipid-anchor</topology>
    </subcellularLocation>
</comment>
<evidence type="ECO:0000256" key="1">
    <source>
        <dbReference type="ARBA" id="ARBA00004419"/>
    </source>
</evidence>
<dbReference type="OMA" id="SMEMTPF"/>
<evidence type="ECO:0000256" key="9">
    <source>
        <dbReference type="PIRSR" id="PIRSR604241-50"/>
    </source>
</evidence>
<evidence type="ECO:0000256" key="8">
    <source>
        <dbReference type="ARBA" id="ARBA00037868"/>
    </source>
</evidence>
<dbReference type="Gene3D" id="3.10.20.90">
    <property type="entry name" value="Phosphatidylinositol 3-kinase Catalytic Subunit, Chain A, domain 1"/>
    <property type="match status" value="1"/>
</dbReference>
<dbReference type="GO" id="GO:0012505">
    <property type="term" value="C:endomembrane system"/>
    <property type="evidence" value="ECO:0007669"/>
    <property type="project" value="UniProtKB-SubCell"/>
</dbReference>
<evidence type="ECO:0000313" key="11">
    <source>
        <dbReference type="Proteomes" id="UP000887565"/>
    </source>
</evidence>
<keyword evidence="3" id="KW-0963">Cytoplasm</keyword>
<dbReference type="GO" id="GO:0006950">
    <property type="term" value="P:response to stress"/>
    <property type="evidence" value="ECO:0007669"/>
    <property type="project" value="UniProtKB-ARBA"/>
</dbReference>
<evidence type="ECO:0000256" key="10">
    <source>
        <dbReference type="RuleBase" id="RU004384"/>
    </source>
</evidence>
<evidence type="ECO:0000256" key="6">
    <source>
        <dbReference type="ARBA" id="ARBA00023288"/>
    </source>
</evidence>
<organism evidence="11 12">
    <name type="scientific">Romanomermis culicivorax</name>
    <name type="common">Nematode worm</name>
    <dbReference type="NCBI Taxonomy" id="13658"/>
    <lineage>
        <taxon>Eukaryota</taxon>
        <taxon>Metazoa</taxon>
        <taxon>Ecdysozoa</taxon>
        <taxon>Nematoda</taxon>
        <taxon>Enoplea</taxon>
        <taxon>Dorylaimia</taxon>
        <taxon>Mermithida</taxon>
        <taxon>Mermithoidea</taxon>
        <taxon>Mermithidae</taxon>
        <taxon>Romanomermis</taxon>
    </lineage>
</organism>
<dbReference type="Proteomes" id="UP000887565">
    <property type="component" value="Unplaced"/>
</dbReference>
<evidence type="ECO:0000256" key="2">
    <source>
        <dbReference type="ARBA" id="ARBA00007293"/>
    </source>
</evidence>
<keyword evidence="7" id="KW-0968">Cytoplasmic vesicle</keyword>
<dbReference type="GO" id="GO:0016236">
    <property type="term" value="P:macroautophagy"/>
    <property type="evidence" value="ECO:0007669"/>
    <property type="project" value="UniProtKB-ARBA"/>
</dbReference>
<dbReference type="AlphaFoldDB" id="A0A915HLL5"/>
<keyword evidence="11" id="KW-1185">Reference proteome</keyword>
<dbReference type="PANTHER" id="PTHR10969">
    <property type="entry name" value="MICROTUBULE-ASSOCIATED PROTEINS 1A/1B LIGHT CHAIN 3-RELATED"/>
    <property type="match status" value="1"/>
</dbReference>